<gene>
    <name evidence="1" type="ORF">PYW08_003478</name>
</gene>
<sequence>MPCVKTWRLLQVPEEPSVSAIMSPVTFGTGPHWSNETKSLYYVSVFGKTLMRYAEGSHFKAKLDYKPSFIIPIEGKKDRFAVGLDKKVVEIEWDGGVKKAKVVRTIAEVHKKHSDERFTHAKADPRGRLFAARSNKQSGCLYRFSEDGRAHKVLDHVEVCKGFCWDLGRKAFYLGHNYTITRYDYDVDTGNISNPQIVFAMQDQEYIVDDAKLKDQDDPQYELFTEGLDPNNPYDPQSSTPSHSPDDKKNNSAAARQGNTDDYDEGKPEFIPQDDRHIGLLDDNDYDALYGTDADDSADDASQFRRQGELQDLPKGGRKSASQIYELSSQQDYDESGTGSDDSDGSQDELYIPQLASHSYASGGPQGYASGNNDYDDGSGTETDNKSGTDNDTEAALNSFILRNGKATYQDYYSKEEQQDTPQDQDPGGPVDNDPADPRGFAVERLFNNTADYLEYARFIPPDAGGPITYGPGVLPPGARQGNGPSGGSYKKKLTGTLDGMTIDTEGNLWVANYNGSQVLKIDPKKGKLLLVIPVGVQLVTSVTFGGAGLDVLYVTSAATDREGKKVQASPAGATFDIKHTGVKGHPNYNVRLKQCKPRAEDEVDEIKDLT</sequence>
<accession>A0ACC2QTH9</accession>
<protein>
    <submittedName>
        <fullName evidence="1">Uncharacterized protein</fullName>
    </submittedName>
</protein>
<dbReference type="EMBL" id="CM056790">
    <property type="protein sequence ID" value="KAJ8723566.1"/>
    <property type="molecule type" value="Genomic_DNA"/>
</dbReference>
<proteinExistence type="predicted"/>
<evidence type="ECO:0000313" key="2">
    <source>
        <dbReference type="Proteomes" id="UP001231649"/>
    </source>
</evidence>
<comment type="caution">
    <text evidence="1">The sequence shown here is derived from an EMBL/GenBank/DDBJ whole genome shotgun (WGS) entry which is preliminary data.</text>
</comment>
<evidence type="ECO:0000313" key="1">
    <source>
        <dbReference type="EMBL" id="KAJ8723566.1"/>
    </source>
</evidence>
<organism evidence="1 2">
    <name type="scientific">Mythimna loreyi</name>
    <dbReference type="NCBI Taxonomy" id="667449"/>
    <lineage>
        <taxon>Eukaryota</taxon>
        <taxon>Metazoa</taxon>
        <taxon>Ecdysozoa</taxon>
        <taxon>Arthropoda</taxon>
        <taxon>Hexapoda</taxon>
        <taxon>Insecta</taxon>
        <taxon>Pterygota</taxon>
        <taxon>Neoptera</taxon>
        <taxon>Endopterygota</taxon>
        <taxon>Lepidoptera</taxon>
        <taxon>Glossata</taxon>
        <taxon>Ditrysia</taxon>
        <taxon>Noctuoidea</taxon>
        <taxon>Noctuidae</taxon>
        <taxon>Noctuinae</taxon>
        <taxon>Hadenini</taxon>
        <taxon>Mythimna</taxon>
    </lineage>
</organism>
<dbReference type="Proteomes" id="UP001231649">
    <property type="component" value="Chromosome 14"/>
</dbReference>
<keyword evidence="2" id="KW-1185">Reference proteome</keyword>
<name>A0ACC2QTH9_9NEOP</name>
<reference evidence="1" key="1">
    <citation type="submission" date="2023-03" db="EMBL/GenBank/DDBJ databases">
        <title>Chromosome-level genomes of two armyworms, Mythimna separata and Mythimna loreyi, provide insights into the biosynthesis and reception of sex pheromones.</title>
        <authorList>
            <person name="Zhao H."/>
        </authorList>
    </citation>
    <scope>NUCLEOTIDE SEQUENCE</scope>
    <source>
        <strain evidence="1">BeijingLab</strain>
    </source>
</reference>